<dbReference type="AlphaFoldDB" id="A0A1F5LD32"/>
<dbReference type="GO" id="GO:0005777">
    <property type="term" value="C:peroxisome"/>
    <property type="evidence" value="ECO:0007669"/>
    <property type="project" value="TreeGrafter"/>
</dbReference>
<dbReference type="OrthoDB" id="4664297at2759"/>
<proteinExistence type="inferred from homology"/>
<dbReference type="PANTHER" id="PTHR42943">
    <property type="entry name" value="GLUTATHIONE S-TRANSFERASE KAPPA"/>
    <property type="match status" value="1"/>
</dbReference>
<comment type="caution">
    <text evidence="7">The sequence shown here is derived from an EMBL/GenBank/DDBJ whole genome shotgun (WGS) entry which is preliminary data.</text>
</comment>
<dbReference type="STRING" id="1835702.A0A1F5LD32"/>
<dbReference type="Pfam" id="PF01323">
    <property type="entry name" value="DSBA"/>
    <property type="match status" value="1"/>
</dbReference>
<dbReference type="EMBL" id="LXJU01000015">
    <property type="protein sequence ID" value="OGE50920.1"/>
    <property type="molecule type" value="Genomic_DNA"/>
</dbReference>
<comment type="catalytic activity">
    <reaction evidence="3 4">
        <text>RX + glutathione = an S-substituted glutathione + a halide anion + H(+)</text>
        <dbReference type="Rhea" id="RHEA:16437"/>
        <dbReference type="ChEBI" id="CHEBI:15378"/>
        <dbReference type="ChEBI" id="CHEBI:16042"/>
        <dbReference type="ChEBI" id="CHEBI:17792"/>
        <dbReference type="ChEBI" id="CHEBI:57925"/>
        <dbReference type="ChEBI" id="CHEBI:90779"/>
        <dbReference type="EC" id="2.5.1.18"/>
    </reaction>
</comment>
<dbReference type="PANTHER" id="PTHR42943:SF2">
    <property type="entry name" value="GLUTATHIONE S-TRANSFERASE KAPPA 1"/>
    <property type="match status" value="1"/>
</dbReference>
<protein>
    <recommendedName>
        <fullName evidence="4">Glutathione S-transferase kappa</fullName>
        <ecNumber evidence="4">2.5.1.18</ecNumber>
    </recommendedName>
</protein>
<comment type="similarity">
    <text evidence="1 4">Belongs to the GST superfamily. Kappa family.</text>
</comment>
<sequence length="223" mass="24992">MSGPKITFYFDIGSPFSCIAFHVLRASSNSPVFSTCEIEYVPILLRDLMQVCQNTPPIAVKNKFQWINRERIYWARRFDVPMSEAIPNGFPASTTEVQLALCAIATNVPEKLVSVAEKLFRGFWEDGDSAVLTSAGFLPILEEELGADNAQDIIEQSKNDEVKSTLHESTQRVFTLGAFGLPWFDCTNSQGNQEGFWGIDHLGRVVDFLQLDASMDKSFRVLL</sequence>
<gene>
    <name evidence="7" type="ORF">PENARI_c015G01256</name>
</gene>
<evidence type="ECO:0000259" key="6">
    <source>
        <dbReference type="Pfam" id="PF01323"/>
    </source>
</evidence>
<reference evidence="7 8" key="1">
    <citation type="journal article" date="2016" name="Sci. Rep.">
        <title>Penicillium arizonense, a new, genome sequenced fungal species, reveals a high chemical diversity in secreted metabolites.</title>
        <authorList>
            <person name="Grijseels S."/>
            <person name="Nielsen J.C."/>
            <person name="Randelovic M."/>
            <person name="Nielsen J."/>
            <person name="Nielsen K.F."/>
            <person name="Workman M."/>
            <person name="Frisvad J.C."/>
        </authorList>
    </citation>
    <scope>NUCLEOTIDE SEQUENCE [LARGE SCALE GENOMIC DNA]</scope>
    <source>
        <strain evidence="7 8">CBS 141311</strain>
    </source>
</reference>
<evidence type="ECO:0000256" key="3">
    <source>
        <dbReference type="ARBA" id="ARBA00047960"/>
    </source>
</evidence>
<dbReference type="FunFam" id="3.40.30.10:FF:000096">
    <property type="entry name" value="Glutathione S-transferase kappa"/>
    <property type="match status" value="1"/>
</dbReference>
<keyword evidence="8" id="KW-1185">Reference proteome</keyword>
<dbReference type="GO" id="GO:0005739">
    <property type="term" value="C:mitochondrion"/>
    <property type="evidence" value="ECO:0007669"/>
    <property type="project" value="TreeGrafter"/>
</dbReference>
<dbReference type="SUPFAM" id="SSF52833">
    <property type="entry name" value="Thioredoxin-like"/>
    <property type="match status" value="1"/>
</dbReference>
<dbReference type="EC" id="2.5.1.18" evidence="4"/>
<dbReference type="PIRSF" id="PIRSF006386">
    <property type="entry name" value="HCCAis_GSTk"/>
    <property type="match status" value="1"/>
</dbReference>
<dbReference type="InterPro" id="IPR014440">
    <property type="entry name" value="HCCAis_GSTk"/>
</dbReference>
<dbReference type="GO" id="GO:0006749">
    <property type="term" value="P:glutathione metabolic process"/>
    <property type="evidence" value="ECO:0007669"/>
    <property type="project" value="TreeGrafter"/>
</dbReference>
<keyword evidence="2 4" id="KW-0808">Transferase</keyword>
<accession>A0A1F5LD32</accession>
<feature type="domain" description="DSBA-like thioredoxin" evidence="6">
    <location>
        <begin position="6"/>
        <end position="209"/>
    </location>
</feature>
<name>A0A1F5LD32_PENAI</name>
<feature type="active site" description="Nucleophile" evidence="5">
    <location>
        <position position="14"/>
    </location>
</feature>
<dbReference type="RefSeq" id="XP_022486366.1">
    <property type="nucleotide sequence ID" value="XM_022633686.1"/>
</dbReference>
<evidence type="ECO:0000313" key="8">
    <source>
        <dbReference type="Proteomes" id="UP000177622"/>
    </source>
</evidence>
<dbReference type="Gene3D" id="3.40.30.10">
    <property type="entry name" value="Glutaredoxin"/>
    <property type="match status" value="1"/>
</dbReference>
<evidence type="ECO:0000256" key="4">
    <source>
        <dbReference type="PIRNR" id="PIRNR006386"/>
    </source>
</evidence>
<evidence type="ECO:0000256" key="5">
    <source>
        <dbReference type="PIRSR" id="PIRSR006386-1"/>
    </source>
</evidence>
<evidence type="ECO:0000313" key="7">
    <source>
        <dbReference type="EMBL" id="OGE50920.1"/>
    </source>
</evidence>
<dbReference type="GO" id="GO:0004364">
    <property type="term" value="F:glutathione transferase activity"/>
    <property type="evidence" value="ECO:0007669"/>
    <property type="project" value="UniProtKB-UniRule"/>
</dbReference>
<evidence type="ECO:0000256" key="1">
    <source>
        <dbReference type="ARBA" id="ARBA00006494"/>
    </source>
</evidence>
<evidence type="ECO:0000256" key="2">
    <source>
        <dbReference type="ARBA" id="ARBA00022679"/>
    </source>
</evidence>
<dbReference type="GO" id="GO:0004602">
    <property type="term" value="F:glutathione peroxidase activity"/>
    <property type="evidence" value="ECO:0007669"/>
    <property type="project" value="TreeGrafter"/>
</dbReference>
<organism evidence="7 8">
    <name type="scientific">Penicillium arizonense</name>
    <dbReference type="NCBI Taxonomy" id="1835702"/>
    <lineage>
        <taxon>Eukaryota</taxon>
        <taxon>Fungi</taxon>
        <taxon>Dikarya</taxon>
        <taxon>Ascomycota</taxon>
        <taxon>Pezizomycotina</taxon>
        <taxon>Eurotiomycetes</taxon>
        <taxon>Eurotiomycetidae</taxon>
        <taxon>Eurotiales</taxon>
        <taxon>Aspergillaceae</taxon>
        <taxon>Penicillium</taxon>
    </lineage>
</organism>
<dbReference type="InterPro" id="IPR001853">
    <property type="entry name" value="DSBA-like_thioredoxin_dom"/>
</dbReference>
<dbReference type="Proteomes" id="UP000177622">
    <property type="component" value="Unassembled WGS sequence"/>
</dbReference>
<dbReference type="GeneID" id="34578420"/>
<dbReference type="InterPro" id="IPR051924">
    <property type="entry name" value="GST_Kappa/NadH"/>
</dbReference>
<dbReference type="InterPro" id="IPR036249">
    <property type="entry name" value="Thioredoxin-like_sf"/>
</dbReference>